<dbReference type="Pfam" id="PF19053">
    <property type="entry name" value="EccD"/>
    <property type="match status" value="1"/>
</dbReference>
<feature type="region of interest" description="Disordered" evidence="1">
    <location>
        <begin position="64"/>
        <end position="87"/>
    </location>
</feature>
<evidence type="ECO:0000313" key="5">
    <source>
        <dbReference type="Proteomes" id="UP000523955"/>
    </source>
</evidence>
<organism evidence="4 5">
    <name type="scientific">Nocardioides luti</name>
    <dbReference type="NCBI Taxonomy" id="2761101"/>
    <lineage>
        <taxon>Bacteria</taxon>
        <taxon>Bacillati</taxon>
        <taxon>Actinomycetota</taxon>
        <taxon>Actinomycetes</taxon>
        <taxon>Propionibacteriales</taxon>
        <taxon>Nocardioidaceae</taxon>
        <taxon>Nocardioides</taxon>
    </lineage>
</organism>
<evidence type="ECO:0000256" key="1">
    <source>
        <dbReference type="SAM" id="MobiDB-lite"/>
    </source>
</evidence>
<accession>A0A7X0RII1</accession>
<name>A0A7X0RII1_9ACTN</name>
<dbReference type="AlphaFoldDB" id="A0A7X0RII1"/>
<dbReference type="InterPro" id="IPR044049">
    <property type="entry name" value="EccD_transm"/>
</dbReference>
<evidence type="ECO:0000256" key="2">
    <source>
        <dbReference type="SAM" id="Phobius"/>
    </source>
</evidence>
<keyword evidence="2" id="KW-1133">Transmembrane helix</keyword>
<sequence length="444" mass="45785">MTVHGPVGVLDLLVPAGAAATDVAREYAEQSGLTSIPFLYTRLGSLLSPDLALADAGVGTGDVLVATTSQPGPGSDDRAEPSWQESTTAPGPLSVLWFCLAAAVALLAAWFAARTDSEPLRDTAVYVLGASALIGVLPVGRFAAHRALVAPTFAGAAAFALAWDPDPARIPTVVGVSALVAGVAAAIGRTLDRRNEEALRVWITVGAALFLVTGLAALLDFPPRVPWAVLLVAAMLAARFVPSFAVDVPDTYLIDLERLAVTAWSARDRAPGRRGRSIVPRTAVAAVAARGTRVVTAYSVAILVVSAVSAPLLLASTPLTIDRIGARCLVFFCGCGLLFAGRSYRHAAARALLRAAGLVCLVALLVSLLSTLEPGTTSILAGVAIGLALVLVVVAVATGRGWRSAWWSRRAEVGEALCGSAAVASVLVASGVFRSLWESIHIQV</sequence>
<gene>
    <name evidence="4" type="ORF">H5V45_10140</name>
</gene>
<dbReference type="Proteomes" id="UP000523955">
    <property type="component" value="Unassembled WGS sequence"/>
</dbReference>
<feature type="transmembrane region" description="Helical" evidence="2">
    <location>
        <begin position="352"/>
        <end position="372"/>
    </location>
</feature>
<reference evidence="4 5" key="1">
    <citation type="submission" date="2020-08" db="EMBL/GenBank/DDBJ databases">
        <authorList>
            <person name="Seo M.-J."/>
        </authorList>
    </citation>
    <scope>NUCLEOTIDE SEQUENCE [LARGE SCALE GENOMIC DNA]</scope>
    <source>
        <strain evidence="4 5">KIGAM211</strain>
    </source>
</reference>
<evidence type="ECO:0000259" key="3">
    <source>
        <dbReference type="Pfam" id="PF19053"/>
    </source>
</evidence>
<feature type="transmembrane region" description="Helical" evidence="2">
    <location>
        <begin position="295"/>
        <end position="314"/>
    </location>
</feature>
<keyword evidence="5" id="KW-1185">Reference proteome</keyword>
<feature type="domain" description="EccD-like transmembrane" evidence="3">
    <location>
        <begin position="99"/>
        <end position="434"/>
    </location>
</feature>
<feature type="transmembrane region" description="Helical" evidence="2">
    <location>
        <begin position="169"/>
        <end position="187"/>
    </location>
</feature>
<proteinExistence type="predicted"/>
<keyword evidence="2" id="KW-0472">Membrane</keyword>
<evidence type="ECO:0000313" key="4">
    <source>
        <dbReference type="EMBL" id="MBB6627679.1"/>
    </source>
</evidence>
<protein>
    <recommendedName>
        <fullName evidence="3">EccD-like transmembrane domain-containing protein</fullName>
    </recommendedName>
</protein>
<feature type="transmembrane region" description="Helical" evidence="2">
    <location>
        <begin position="378"/>
        <end position="397"/>
    </location>
</feature>
<comment type="caution">
    <text evidence="4">The sequence shown here is derived from an EMBL/GenBank/DDBJ whole genome shotgun (WGS) entry which is preliminary data.</text>
</comment>
<feature type="transmembrane region" description="Helical" evidence="2">
    <location>
        <begin position="124"/>
        <end position="140"/>
    </location>
</feature>
<dbReference type="EMBL" id="JACKXE010000001">
    <property type="protein sequence ID" value="MBB6627679.1"/>
    <property type="molecule type" value="Genomic_DNA"/>
</dbReference>
<keyword evidence="2" id="KW-0812">Transmembrane</keyword>
<feature type="transmembrane region" description="Helical" evidence="2">
    <location>
        <begin position="225"/>
        <end position="246"/>
    </location>
</feature>
<dbReference type="RefSeq" id="WP_185252818.1">
    <property type="nucleotide sequence ID" value="NZ_JACKXE010000001.1"/>
</dbReference>
<feature type="transmembrane region" description="Helical" evidence="2">
    <location>
        <begin position="320"/>
        <end position="340"/>
    </location>
</feature>
<feature type="transmembrane region" description="Helical" evidence="2">
    <location>
        <begin position="199"/>
        <end position="219"/>
    </location>
</feature>
<feature type="transmembrane region" description="Helical" evidence="2">
    <location>
        <begin position="93"/>
        <end position="112"/>
    </location>
</feature>